<comment type="caution">
    <text evidence="12">The sequence shown here is derived from an EMBL/GenBank/DDBJ whole genome shotgun (WGS) entry which is preliminary data.</text>
</comment>
<keyword evidence="4" id="KW-0963">Cytoplasm</keyword>
<evidence type="ECO:0000256" key="3">
    <source>
        <dbReference type="ARBA" id="ARBA00009557"/>
    </source>
</evidence>
<dbReference type="FunFam" id="3.40.20.10:FF:000042">
    <property type="entry name" value="Actin depolymerizing protein"/>
    <property type="match status" value="1"/>
</dbReference>
<evidence type="ECO:0000256" key="2">
    <source>
        <dbReference type="ARBA" id="ARBA00004544"/>
    </source>
</evidence>
<comment type="function">
    <text evidence="9">Actin-binding protein involved in motile and morphological processes. Inhibits actin polymerization, likely by sequestering G-actin.</text>
</comment>
<dbReference type="PROSITE" id="PS51263">
    <property type="entry name" value="ADF_H"/>
    <property type="match status" value="2"/>
</dbReference>
<dbReference type="GO" id="GO:0005884">
    <property type="term" value="C:actin filament"/>
    <property type="evidence" value="ECO:0007669"/>
    <property type="project" value="TreeGrafter"/>
</dbReference>
<dbReference type="AlphaFoldDB" id="A0A8E0S3C5"/>
<dbReference type="EMBL" id="LUCM01003962">
    <property type="protein sequence ID" value="KAA0195060.1"/>
    <property type="molecule type" value="Genomic_DNA"/>
</dbReference>
<dbReference type="GO" id="GO:0051015">
    <property type="term" value="F:actin filament binding"/>
    <property type="evidence" value="ECO:0007669"/>
    <property type="project" value="TreeGrafter"/>
</dbReference>
<protein>
    <recommendedName>
        <fullName evidence="10">Twinfilin</fullName>
    </recommendedName>
</protein>
<keyword evidence="5" id="KW-0677">Repeat</keyword>
<dbReference type="GO" id="GO:0010591">
    <property type="term" value="P:regulation of lamellipodium assembly"/>
    <property type="evidence" value="ECO:0007669"/>
    <property type="project" value="TreeGrafter"/>
</dbReference>
<evidence type="ECO:0000256" key="5">
    <source>
        <dbReference type="ARBA" id="ARBA00022737"/>
    </source>
</evidence>
<dbReference type="GO" id="GO:0030042">
    <property type="term" value="P:actin filament depolymerization"/>
    <property type="evidence" value="ECO:0007669"/>
    <property type="project" value="TreeGrafter"/>
</dbReference>
<dbReference type="OrthoDB" id="10006997at2759"/>
<dbReference type="InterPro" id="IPR029006">
    <property type="entry name" value="ADF-H/Gelsolin-like_dom_sf"/>
</dbReference>
<keyword evidence="13" id="KW-1185">Reference proteome</keyword>
<evidence type="ECO:0000313" key="13">
    <source>
        <dbReference type="Proteomes" id="UP000728185"/>
    </source>
</evidence>
<comment type="subcellular location">
    <subcellularLocation>
        <location evidence="2">Cytoplasm</location>
        <location evidence="2">Cell cortex</location>
    </subcellularLocation>
    <subcellularLocation>
        <location evidence="1">Cytoplasm</location>
        <location evidence="1">Cytoskeleton</location>
    </subcellularLocation>
</comment>
<dbReference type="InterPro" id="IPR002108">
    <property type="entry name" value="ADF-H"/>
</dbReference>
<evidence type="ECO:0000256" key="10">
    <source>
        <dbReference type="ARBA" id="ARBA00069496"/>
    </source>
</evidence>
<dbReference type="CDD" id="cd11285">
    <property type="entry name" value="ADF_Twf-N_like"/>
    <property type="match status" value="1"/>
</dbReference>
<evidence type="ECO:0000256" key="8">
    <source>
        <dbReference type="ARBA" id="ARBA00038532"/>
    </source>
</evidence>
<evidence type="ECO:0000256" key="9">
    <source>
        <dbReference type="ARBA" id="ARBA00056419"/>
    </source>
</evidence>
<proteinExistence type="inferred from homology"/>
<keyword evidence="7" id="KW-0206">Cytoskeleton</keyword>
<evidence type="ECO:0000256" key="4">
    <source>
        <dbReference type="ARBA" id="ARBA00022490"/>
    </source>
</evidence>
<dbReference type="FunFam" id="3.40.20.10:FF:000007">
    <property type="entry name" value="Twinfilin-1 isoform 1"/>
    <property type="match status" value="1"/>
</dbReference>
<reference evidence="12" key="1">
    <citation type="submission" date="2019-05" db="EMBL/GenBank/DDBJ databases">
        <title>Annotation for the trematode Fasciolopsis buski.</title>
        <authorList>
            <person name="Choi Y.-J."/>
        </authorList>
    </citation>
    <scope>NUCLEOTIDE SEQUENCE</scope>
    <source>
        <strain evidence="12">HT</strain>
        <tissue evidence="12">Whole worm</tissue>
    </source>
</reference>
<dbReference type="GO" id="GO:0005938">
    <property type="term" value="C:cell cortex"/>
    <property type="evidence" value="ECO:0007669"/>
    <property type="project" value="UniProtKB-SubCell"/>
</dbReference>
<evidence type="ECO:0000256" key="1">
    <source>
        <dbReference type="ARBA" id="ARBA00004245"/>
    </source>
</evidence>
<dbReference type="SMART" id="SM00102">
    <property type="entry name" value="ADF"/>
    <property type="match status" value="2"/>
</dbReference>
<dbReference type="InterPro" id="IPR028458">
    <property type="entry name" value="Twinfilin"/>
</dbReference>
<dbReference type="SUPFAM" id="SSF55753">
    <property type="entry name" value="Actin depolymerizing proteins"/>
    <property type="match status" value="2"/>
</dbReference>
<evidence type="ECO:0000313" key="12">
    <source>
        <dbReference type="EMBL" id="KAA0195060.1"/>
    </source>
</evidence>
<dbReference type="Proteomes" id="UP000728185">
    <property type="component" value="Unassembled WGS sequence"/>
</dbReference>
<keyword evidence="6" id="KW-0009">Actin-binding</keyword>
<evidence type="ECO:0000259" key="11">
    <source>
        <dbReference type="PROSITE" id="PS51263"/>
    </source>
</evidence>
<sequence length="338" mass="38464">MTHQSGIHADEYVMTQFSRAHDDNTRAIKIGISGEALAILGKSFIHHSWDQDYDAAVLPMLDDTVPCYVFFKLGTFSQFGSDWLLINWVPEQATVRDKMLYASTRATLRKQFGEHLIKEDISGHTRDEVTLIGFKKYMAMKSAPAPLTAAEQEKAEVLKHEIAGGFFSAPQTVGSVSFGLTPKAHADVESFAEEQLDYVQLIIQLDAEKIDSDFKAQMLQPQYMAKYTPENEGRYHLYRFRHSFNGENRSSILFIHSISGYQGSVKSRMLYSSCKSSLISRLEHQFGLQFAHRLETDNMNELDTTYLLDLLYPKPPEQKLIFEKPAGPPGRRPRTQRL</sequence>
<organism evidence="12 13">
    <name type="scientific">Fasciolopsis buskii</name>
    <dbReference type="NCBI Taxonomy" id="27845"/>
    <lineage>
        <taxon>Eukaryota</taxon>
        <taxon>Metazoa</taxon>
        <taxon>Spiralia</taxon>
        <taxon>Lophotrochozoa</taxon>
        <taxon>Platyhelminthes</taxon>
        <taxon>Trematoda</taxon>
        <taxon>Digenea</taxon>
        <taxon>Plagiorchiida</taxon>
        <taxon>Echinostomata</taxon>
        <taxon>Echinostomatoidea</taxon>
        <taxon>Fasciolidae</taxon>
        <taxon>Fasciolopsis</taxon>
    </lineage>
</organism>
<dbReference type="GO" id="GO:0010976">
    <property type="term" value="P:positive regulation of neuron projection development"/>
    <property type="evidence" value="ECO:0007669"/>
    <property type="project" value="TreeGrafter"/>
</dbReference>
<name>A0A8E0S3C5_9TREM</name>
<comment type="similarity">
    <text evidence="3">Belongs to the actin-binding proteins ADF family. Twinfilin subfamily.</text>
</comment>
<dbReference type="GO" id="GO:0051016">
    <property type="term" value="P:barbed-end actin filament capping"/>
    <property type="evidence" value="ECO:0007669"/>
    <property type="project" value="TreeGrafter"/>
</dbReference>
<comment type="subunit">
    <text evidence="8">Interacts with G-actin; ADP-actin form.</text>
</comment>
<dbReference type="GO" id="GO:0003785">
    <property type="term" value="F:actin monomer binding"/>
    <property type="evidence" value="ECO:0007669"/>
    <property type="project" value="TreeGrafter"/>
</dbReference>
<dbReference type="Pfam" id="PF00241">
    <property type="entry name" value="Cofilin_ADF"/>
    <property type="match status" value="2"/>
</dbReference>
<evidence type="ECO:0000256" key="6">
    <source>
        <dbReference type="ARBA" id="ARBA00023203"/>
    </source>
</evidence>
<dbReference type="Gene3D" id="3.40.20.10">
    <property type="entry name" value="Severin"/>
    <property type="match status" value="2"/>
</dbReference>
<accession>A0A8E0S3C5</accession>
<dbReference type="PANTHER" id="PTHR13759">
    <property type="entry name" value="TWINFILIN"/>
    <property type="match status" value="1"/>
</dbReference>
<dbReference type="PANTHER" id="PTHR13759:SF1">
    <property type="entry name" value="TWINFILIN"/>
    <property type="match status" value="1"/>
</dbReference>
<feature type="domain" description="ADF-H" evidence="11">
    <location>
        <begin position="173"/>
        <end position="312"/>
    </location>
</feature>
<dbReference type="GO" id="GO:0030016">
    <property type="term" value="C:myofibril"/>
    <property type="evidence" value="ECO:0007669"/>
    <property type="project" value="TreeGrafter"/>
</dbReference>
<gene>
    <name evidence="12" type="ORF">FBUS_03915</name>
</gene>
<feature type="domain" description="ADF-H" evidence="11">
    <location>
        <begin position="4"/>
        <end position="139"/>
    </location>
</feature>
<evidence type="ECO:0000256" key="7">
    <source>
        <dbReference type="ARBA" id="ARBA00023212"/>
    </source>
</evidence>